<organism evidence="3 4">
    <name type="scientific">Gimesia chilikensis</name>
    <dbReference type="NCBI Taxonomy" id="2605989"/>
    <lineage>
        <taxon>Bacteria</taxon>
        <taxon>Pseudomonadati</taxon>
        <taxon>Planctomycetota</taxon>
        <taxon>Planctomycetia</taxon>
        <taxon>Planctomycetales</taxon>
        <taxon>Planctomycetaceae</taxon>
        <taxon>Gimesia</taxon>
    </lineage>
</organism>
<keyword evidence="2" id="KW-0472">Membrane</keyword>
<evidence type="ECO:0000313" key="3">
    <source>
        <dbReference type="EMBL" id="QDU02253.1"/>
    </source>
</evidence>
<evidence type="ECO:0000256" key="2">
    <source>
        <dbReference type="SAM" id="Phobius"/>
    </source>
</evidence>
<keyword evidence="2" id="KW-0812">Transmembrane</keyword>
<gene>
    <name evidence="3" type="ORF">V6x_19550</name>
</gene>
<accession>A0A517WAH0</accession>
<evidence type="ECO:0000313" key="4">
    <source>
        <dbReference type="Proteomes" id="UP000320722"/>
    </source>
</evidence>
<dbReference type="RefSeq" id="WP_145038898.1">
    <property type="nucleotide sequence ID" value="NZ_CP036347.1"/>
</dbReference>
<dbReference type="AlphaFoldDB" id="A0A517WAH0"/>
<feature type="transmembrane region" description="Helical" evidence="2">
    <location>
        <begin position="24"/>
        <end position="46"/>
    </location>
</feature>
<feature type="region of interest" description="Disordered" evidence="1">
    <location>
        <begin position="73"/>
        <end position="99"/>
    </location>
</feature>
<proteinExistence type="predicted"/>
<evidence type="ECO:0000256" key="1">
    <source>
        <dbReference type="SAM" id="MobiDB-lite"/>
    </source>
</evidence>
<reference evidence="3 4" key="1">
    <citation type="submission" date="2019-02" db="EMBL/GenBank/DDBJ databases">
        <title>Deep-cultivation of Planctomycetes and their phenomic and genomic characterization uncovers novel biology.</title>
        <authorList>
            <person name="Wiegand S."/>
            <person name="Jogler M."/>
            <person name="Boedeker C."/>
            <person name="Pinto D."/>
            <person name="Vollmers J."/>
            <person name="Rivas-Marin E."/>
            <person name="Kohn T."/>
            <person name="Peeters S.H."/>
            <person name="Heuer A."/>
            <person name="Rast P."/>
            <person name="Oberbeckmann S."/>
            <person name="Bunk B."/>
            <person name="Jeske O."/>
            <person name="Meyerdierks A."/>
            <person name="Storesund J.E."/>
            <person name="Kallscheuer N."/>
            <person name="Luecker S."/>
            <person name="Lage O.M."/>
            <person name="Pohl T."/>
            <person name="Merkel B.J."/>
            <person name="Hornburger P."/>
            <person name="Mueller R.-W."/>
            <person name="Bruemmer F."/>
            <person name="Labrenz M."/>
            <person name="Spormann A.M."/>
            <person name="Op den Camp H."/>
            <person name="Overmann J."/>
            <person name="Amann R."/>
            <person name="Jetten M.S.M."/>
            <person name="Mascher T."/>
            <person name="Medema M.H."/>
            <person name="Devos D.P."/>
            <person name="Kaster A.-K."/>
            <person name="Ovreas L."/>
            <person name="Rohde M."/>
            <person name="Galperin M.Y."/>
            <person name="Jogler C."/>
        </authorList>
    </citation>
    <scope>NUCLEOTIDE SEQUENCE [LARGE SCALE GENOMIC DNA]</scope>
    <source>
        <strain evidence="3 4">V6</strain>
    </source>
</reference>
<dbReference type="Proteomes" id="UP000320722">
    <property type="component" value="Chromosome"/>
</dbReference>
<protein>
    <submittedName>
        <fullName evidence="3">Uncharacterized protein</fullName>
    </submittedName>
</protein>
<dbReference type="SUPFAM" id="SSF54523">
    <property type="entry name" value="Pili subunits"/>
    <property type="match status" value="1"/>
</dbReference>
<keyword evidence="2" id="KW-1133">Transmembrane helix</keyword>
<dbReference type="EMBL" id="CP036347">
    <property type="protein sequence ID" value="QDU02253.1"/>
    <property type="molecule type" value="Genomic_DNA"/>
</dbReference>
<dbReference type="InterPro" id="IPR045584">
    <property type="entry name" value="Pilin-like"/>
</dbReference>
<name>A0A517WAH0_9PLAN</name>
<sequence>MAIFSPPTSFRGHFQSNRLPLIELPAVILIVSLLISLLLPAAQLAWEAGNDPRVKRDRTPVVTPMHSLHELQNKLPPVNLGPHTRHGGLSFHTASHKRR</sequence>